<dbReference type="InterPro" id="IPR048958">
    <property type="entry name" value="Polysacc_lyase_14"/>
</dbReference>
<dbReference type="PANTHER" id="PTHR40124">
    <property type="match status" value="1"/>
</dbReference>
<accession>A0A166CZD1</accession>
<dbReference type="Proteomes" id="UP000076532">
    <property type="component" value="Unassembled WGS sequence"/>
</dbReference>
<evidence type="ECO:0000313" key="3">
    <source>
        <dbReference type="Proteomes" id="UP000076532"/>
    </source>
</evidence>
<dbReference type="Pfam" id="PF21294">
    <property type="entry name" value="Polysacc_lyase_14"/>
    <property type="match status" value="1"/>
</dbReference>
<name>A0A166CZD1_9AGAM</name>
<dbReference type="AlphaFoldDB" id="A0A166CZD1"/>
<dbReference type="STRING" id="436010.A0A166CZD1"/>
<feature type="domain" description="Polysaccharide lyase 14" evidence="1">
    <location>
        <begin position="71"/>
        <end position="285"/>
    </location>
</feature>
<dbReference type="PANTHER" id="PTHR40124:SF1">
    <property type="entry name" value="DISAGGREGATASE RELATED REPEAT PROTEIN"/>
    <property type="match status" value="1"/>
</dbReference>
<dbReference type="EMBL" id="KV417621">
    <property type="protein sequence ID" value="KZP14158.1"/>
    <property type="molecule type" value="Genomic_DNA"/>
</dbReference>
<evidence type="ECO:0000259" key="1">
    <source>
        <dbReference type="Pfam" id="PF21294"/>
    </source>
</evidence>
<keyword evidence="2" id="KW-0456">Lyase</keyword>
<reference evidence="2 3" key="1">
    <citation type="journal article" date="2016" name="Mol. Biol. Evol.">
        <title>Comparative Genomics of Early-Diverging Mushroom-Forming Fungi Provides Insights into the Origins of Lignocellulose Decay Capabilities.</title>
        <authorList>
            <person name="Nagy L.G."/>
            <person name="Riley R."/>
            <person name="Tritt A."/>
            <person name="Adam C."/>
            <person name="Daum C."/>
            <person name="Floudas D."/>
            <person name="Sun H."/>
            <person name="Yadav J.S."/>
            <person name="Pangilinan J."/>
            <person name="Larsson K.H."/>
            <person name="Matsuura K."/>
            <person name="Barry K."/>
            <person name="Labutti K."/>
            <person name="Kuo R."/>
            <person name="Ohm R.A."/>
            <person name="Bhattacharya S.S."/>
            <person name="Shirouzu T."/>
            <person name="Yoshinaga Y."/>
            <person name="Martin F.M."/>
            <person name="Grigoriev I.V."/>
            <person name="Hibbett D.S."/>
        </authorList>
    </citation>
    <scope>NUCLEOTIDE SEQUENCE [LARGE SCALE GENOMIC DNA]</scope>
    <source>
        <strain evidence="2 3">CBS 109695</strain>
    </source>
</reference>
<dbReference type="OrthoDB" id="3337916at2759"/>
<dbReference type="Gene3D" id="2.60.120.200">
    <property type="match status" value="1"/>
</dbReference>
<organism evidence="2 3">
    <name type="scientific">Athelia psychrophila</name>
    <dbReference type="NCBI Taxonomy" id="1759441"/>
    <lineage>
        <taxon>Eukaryota</taxon>
        <taxon>Fungi</taxon>
        <taxon>Dikarya</taxon>
        <taxon>Basidiomycota</taxon>
        <taxon>Agaricomycotina</taxon>
        <taxon>Agaricomycetes</taxon>
        <taxon>Agaricomycetidae</taxon>
        <taxon>Atheliales</taxon>
        <taxon>Atheliaceae</taxon>
        <taxon>Athelia</taxon>
    </lineage>
</organism>
<sequence length="291" mass="31963">MSSSWLFPISHYEQGFTTARLKEEHRGIIHVALADEALGVHKSSSKFPHKVVCPPTPQAAADGERAPQIAWEAFFPRGSINPGGEIPGGFGFYLGGPASFASRLETATEVLFSYKVMFEEGWEWVKGGKLPGAFGGVGDSSYRCSGGRQDDRCKCFSLRLMWRAGGRGELYSYIPLNKTNEDRMLEIPLSHKNPDFGFSVGRGAFTFPKGSWTTVAERVKLNTIGYADGEIELWINGTSIFTLRGLILREDATSHIKGAHFQTFFGGKAPEWAAPKDLRAWFADVSGAIIC</sequence>
<dbReference type="GO" id="GO:0016829">
    <property type="term" value="F:lyase activity"/>
    <property type="evidence" value="ECO:0007669"/>
    <property type="project" value="UniProtKB-KW"/>
</dbReference>
<protein>
    <submittedName>
        <fullName evidence="2">Polysaccharide lyase family 14 protein</fullName>
    </submittedName>
</protein>
<proteinExistence type="predicted"/>
<gene>
    <name evidence="2" type="ORF">FIBSPDRAFT_834252</name>
</gene>
<evidence type="ECO:0000313" key="2">
    <source>
        <dbReference type="EMBL" id="KZP14158.1"/>
    </source>
</evidence>
<keyword evidence="3" id="KW-1185">Reference proteome</keyword>